<feature type="non-terminal residue" evidence="1">
    <location>
        <position position="1"/>
    </location>
</feature>
<proteinExistence type="predicted"/>
<dbReference type="AlphaFoldDB" id="A0A815XQ22"/>
<name>A0A815XQ22_9BILA</name>
<sequence length="167" mass="19069">CHYLTTNPLLSSPLLLFIIYSLHNPQNLSEILNQYKFLDLLVNNLISFSNHLSNQTQIPSIQRIYDQRQSLNNNTMDIGSINLAPQCQITCSNPNATSPEILIQSNNNLQTTLPSSSRRLRSPPWSYTYPPNERSCTLTLNFPYSIILKSIQIITFTQLSVNHYTII</sequence>
<reference evidence="1" key="1">
    <citation type="submission" date="2021-02" db="EMBL/GenBank/DDBJ databases">
        <authorList>
            <person name="Nowell W R."/>
        </authorList>
    </citation>
    <scope>NUCLEOTIDE SEQUENCE</scope>
</reference>
<feature type="non-terminal residue" evidence="1">
    <location>
        <position position="167"/>
    </location>
</feature>
<accession>A0A815XQ22</accession>
<dbReference type="Proteomes" id="UP000663845">
    <property type="component" value="Unassembled WGS sequence"/>
</dbReference>
<gene>
    <name evidence="1" type="ORF">JYZ213_LOCUS46829</name>
</gene>
<evidence type="ECO:0000313" key="2">
    <source>
        <dbReference type="Proteomes" id="UP000663845"/>
    </source>
</evidence>
<organism evidence="1 2">
    <name type="scientific">Adineta steineri</name>
    <dbReference type="NCBI Taxonomy" id="433720"/>
    <lineage>
        <taxon>Eukaryota</taxon>
        <taxon>Metazoa</taxon>
        <taxon>Spiralia</taxon>
        <taxon>Gnathifera</taxon>
        <taxon>Rotifera</taxon>
        <taxon>Eurotatoria</taxon>
        <taxon>Bdelloidea</taxon>
        <taxon>Adinetida</taxon>
        <taxon>Adinetidae</taxon>
        <taxon>Adineta</taxon>
    </lineage>
</organism>
<comment type="caution">
    <text evidence="1">The sequence shown here is derived from an EMBL/GenBank/DDBJ whole genome shotgun (WGS) entry which is preliminary data.</text>
</comment>
<protein>
    <submittedName>
        <fullName evidence="1">Uncharacterized protein</fullName>
    </submittedName>
</protein>
<dbReference type="EMBL" id="CAJNOG010006464">
    <property type="protein sequence ID" value="CAF1560124.1"/>
    <property type="molecule type" value="Genomic_DNA"/>
</dbReference>
<evidence type="ECO:0000313" key="1">
    <source>
        <dbReference type="EMBL" id="CAF1560124.1"/>
    </source>
</evidence>